<feature type="region of interest" description="Disordered" evidence="1">
    <location>
        <begin position="102"/>
        <end position="127"/>
    </location>
</feature>
<accession>A0A179GE97</accession>
<comment type="caution">
    <text evidence="2">The sequence shown here is derived from an EMBL/GenBank/DDBJ whole genome shotgun (WGS) entry which is preliminary data.</text>
</comment>
<evidence type="ECO:0000313" key="3">
    <source>
        <dbReference type="Proteomes" id="UP000078340"/>
    </source>
</evidence>
<dbReference type="EMBL" id="LSBI01000016">
    <property type="protein sequence ID" value="OAQ75780.1"/>
    <property type="molecule type" value="Genomic_DNA"/>
</dbReference>
<name>A0A179GE97_PURLI</name>
<dbReference type="AlphaFoldDB" id="A0A179GE97"/>
<organism evidence="2 3">
    <name type="scientific">Purpureocillium lilacinum</name>
    <name type="common">Paecilomyces lilacinus</name>
    <dbReference type="NCBI Taxonomy" id="33203"/>
    <lineage>
        <taxon>Eukaryota</taxon>
        <taxon>Fungi</taxon>
        <taxon>Dikarya</taxon>
        <taxon>Ascomycota</taxon>
        <taxon>Pezizomycotina</taxon>
        <taxon>Sordariomycetes</taxon>
        <taxon>Hypocreomycetidae</taxon>
        <taxon>Hypocreales</taxon>
        <taxon>Ophiocordycipitaceae</taxon>
        <taxon>Purpureocillium</taxon>
    </lineage>
</organism>
<dbReference type="Proteomes" id="UP000078340">
    <property type="component" value="Unassembled WGS sequence"/>
</dbReference>
<protein>
    <submittedName>
        <fullName evidence="2">Uncharacterized protein</fullName>
    </submittedName>
</protein>
<sequence length="415" mass="45450">MYKCLHGYRSALSRKSWLPAFVHRPWMSVPSIHMPPPPLAPDDTCKITLARLSPFPYSPLLLLGQPRQYPLAHHLGRHLGAVLQRHGADDGHERAAQHRLDARRLEPPRQPGLPPHHVEHPHAGSQRVQPLLAHGLARRRRRQVVHARERLVRERLPPVRVGGGGGSGAGLGRSADDVLGRFHDEGEARQAVVEPSPPLIKALVRHSQPLELLGEHFAAAGAQQALVHLVEPLGASICTGAFMPAGVWLHRGAPDPAAAVSDGALKDSGMAFEGADVAEEEELEEEDVVESVVVAYPARREEECRLRRARRLRARPARHGWSAAIVRTRLKGAWEEAVDVWSCRDVKLGIALARIESLEGWSMNFCGHVRRAGGWVGRGPSEPVSQTGNPNGVGRAGHGEGQLFHPAQYAHNKLH</sequence>
<gene>
    <name evidence="2" type="ORF">VFPFJ_10770</name>
</gene>
<evidence type="ECO:0000313" key="2">
    <source>
        <dbReference type="EMBL" id="OAQ75780.1"/>
    </source>
</evidence>
<reference evidence="2 3" key="1">
    <citation type="submission" date="2016-02" db="EMBL/GenBank/DDBJ databases">
        <title>Biosynthesis of antibiotic leucinostatins and their inhibition on Phytophthora in bio-control Purpureocillium lilacinum.</title>
        <authorList>
            <person name="Wang G."/>
            <person name="Liu Z."/>
            <person name="Lin R."/>
            <person name="Li E."/>
            <person name="Mao Z."/>
            <person name="Ling J."/>
            <person name="Yin W."/>
            <person name="Xie B."/>
        </authorList>
    </citation>
    <scope>NUCLEOTIDE SEQUENCE [LARGE SCALE GENOMIC DNA]</scope>
    <source>
        <strain evidence="2">PLFJ-1</strain>
    </source>
</reference>
<evidence type="ECO:0000256" key="1">
    <source>
        <dbReference type="SAM" id="MobiDB-lite"/>
    </source>
</evidence>
<feature type="region of interest" description="Disordered" evidence="1">
    <location>
        <begin position="377"/>
        <end position="404"/>
    </location>
</feature>
<proteinExistence type="predicted"/>